<dbReference type="EMBL" id="SCLC01000077">
    <property type="protein sequence ID" value="MBF4436351.1"/>
    <property type="molecule type" value="Genomic_DNA"/>
</dbReference>
<organism evidence="1 2">
    <name type="scientific">Vibrio anguillarum</name>
    <name type="common">Listonella anguillarum</name>
    <dbReference type="NCBI Taxonomy" id="55601"/>
    <lineage>
        <taxon>Bacteria</taxon>
        <taxon>Pseudomonadati</taxon>
        <taxon>Pseudomonadota</taxon>
        <taxon>Gammaproteobacteria</taxon>
        <taxon>Vibrionales</taxon>
        <taxon>Vibrionaceae</taxon>
        <taxon>Vibrio</taxon>
    </lineage>
</organism>
<accession>A0AAW4BJ43</accession>
<sequence>MGGGVVHPLIGRYMFSCFFEANMKVDYEYLKRLLESFEKIDVPFPLLSEIASEVSEINNQFAFHMDLLLDQGFIQYMSTQGTSPFEPVSYGPDNFDYANVNVRLTAQGYDFLAALHQKNIWNAIKGDLKDNSIQTIWKVAQSVATKLASTQIEKYVDSKSII</sequence>
<name>A0AAW4BJ43_VIBAN</name>
<dbReference type="InterPro" id="IPR019650">
    <property type="entry name" value="DUF2513"/>
</dbReference>
<reference evidence="1" key="1">
    <citation type="journal article" date="2021" name="PeerJ">
        <title>Analysis of 44 Vibrio anguillarum genomes reveals high genetic diversity.</title>
        <authorList>
            <person name="Hansen M.J."/>
            <person name="Dalsgaard I."/>
        </authorList>
    </citation>
    <scope>NUCLEOTIDE SEQUENCE</scope>
    <source>
        <strain evidence="1">850617-1/1</strain>
    </source>
</reference>
<evidence type="ECO:0000313" key="1">
    <source>
        <dbReference type="EMBL" id="MBF4436351.1"/>
    </source>
</evidence>
<proteinExistence type="predicted"/>
<dbReference type="Pfam" id="PF10711">
    <property type="entry name" value="DUF2513"/>
    <property type="match status" value="1"/>
</dbReference>
<dbReference type="Proteomes" id="UP000786185">
    <property type="component" value="Unassembled WGS sequence"/>
</dbReference>
<comment type="caution">
    <text evidence="1">The sequence shown here is derived from an EMBL/GenBank/DDBJ whole genome shotgun (WGS) entry which is preliminary data.</text>
</comment>
<evidence type="ECO:0000313" key="2">
    <source>
        <dbReference type="Proteomes" id="UP000786185"/>
    </source>
</evidence>
<protein>
    <submittedName>
        <fullName evidence="1">DUF2513 domain-containing protein</fullName>
    </submittedName>
</protein>
<gene>
    <name evidence="1" type="ORF">ERJ77_17885</name>
</gene>
<dbReference type="AlphaFoldDB" id="A0AAW4BJ43"/>